<evidence type="ECO:0000256" key="4">
    <source>
        <dbReference type="ARBA" id="ARBA00023054"/>
    </source>
</evidence>
<evidence type="ECO:0000313" key="7">
    <source>
        <dbReference type="EMBL" id="RNA25655.1"/>
    </source>
</evidence>
<dbReference type="GO" id="GO:0005882">
    <property type="term" value="C:intermediate filament"/>
    <property type="evidence" value="ECO:0007669"/>
    <property type="project" value="UniProtKB-KW"/>
</dbReference>
<dbReference type="PROSITE" id="PS50222">
    <property type="entry name" value="EF_HAND_2"/>
    <property type="match status" value="4"/>
</dbReference>
<dbReference type="Gene3D" id="1.10.238.10">
    <property type="entry name" value="EF-hand"/>
    <property type="match status" value="1"/>
</dbReference>
<dbReference type="SMART" id="SM00054">
    <property type="entry name" value="EFh"/>
    <property type="match status" value="4"/>
</dbReference>
<dbReference type="PROSITE" id="PS00018">
    <property type="entry name" value="EF_HAND_1"/>
    <property type="match status" value="3"/>
</dbReference>
<dbReference type="EMBL" id="REGN01002888">
    <property type="protein sequence ID" value="RNA25655.1"/>
    <property type="molecule type" value="Genomic_DNA"/>
</dbReference>
<gene>
    <name evidence="7" type="ORF">BpHYR1_017054</name>
</gene>
<keyword evidence="8" id="KW-1185">Reference proteome</keyword>
<feature type="coiled-coil region" evidence="5">
    <location>
        <begin position="128"/>
        <end position="169"/>
    </location>
</feature>
<feature type="domain" description="EF-hand" evidence="6">
    <location>
        <begin position="438"/>
        <end position="473"/>
    </location>
</feature>
<feature type="domain" description="EF-hand" evidence="6">
    <location>
        <begin position="511"/>
        <end position="546"/>
    </location>
</feature>
<keyword evidence="2" id="KW-0403">Intermediate filament</keyword>
<keyword evidence="3" id="KW-0106">Calcium</keyword>
<dbReference type="InterPro" id="IPR011992">
    <property type="entry name" value="EF-hand-dom_pair"/>
</dbReference>
<dbReference type="FunFam" id="1.10.238.10:FF:000001">
    <property type="entry name" value="Calmodulin 1"/>
    <property type="match status" value="1"/>
</dbReference>
<keyword evidence="4 5" id="KW-0175">Coiled coil</keyword>
<feature type="domain" description="EF-hand" evidence="6">
    <location>
        <begin position="547"/>
        <end position="582"/>
    </location>
</feature>
<name>A0A3M7RQP2_BRAPC</name>
<feature type="coiled-coil region" evidence="5">
    <location>
        <begin position="37"/>
        <end position="78"/>
    </location>
</feature>
<dbReference type="GO" id="GO:0016460">
    <property type="term" value="C:myosin II complex"/>
    <property type="evidence" value="ECO:0007669"/>
    <property type="project" value="TreeGrafter"/>
</dbReference>
<protein>
    <submittedName>
        <fullName evidence="7">Calmodulin</fullName>
    </submittedName>
</protein>
<dbReference type="Pfam" id="PF13499">
    <property type="entry name" value="EF-hand_7"/>
    <property type="match status" value="2"/>
</dbReference>
<dbReference type="PANTHER" id="PTHR23048">
    <property type="entry name" value="MYOSIN LIGHT CHAIN 1, 3"/>
    <property type="match status" value="1"/>
</dbReference>
<dbReference type="Pfam" id="PF00038">
    <property type="entry name" value="Filament"/>
    <property type="match status" value="1"/>
</dbReference>
<reference evidence="7 8" key="1">
    <citation type="journal article" date="2018" name="Sci. Rep.">
        <title>Genomic signatures of local adaptation to the degree of environmental predictability in rotifers.</title>
        <authorList>
            <person name="Franch-Gras L."/>
            <person name="Hahn C."/>
            <person name="Garcia-Roger E.M."/>
            <person name="Carmona M.J."/>
            <person name="Serra M."/>
            <person name="Gomez A."/>
        </authorList>
    </citation>
    <scope>NUCLEOTIDE SEQUENCE [LARGE SCALE GENOMIC DNA]</scope>
    <source>
        <strain evidence="7">HYR1</strain>
    </source>
</reference>
<evidence type="ECO:0000256" key="5">
    <source>
        <dbReference type="SAM" id="Coils"/>
    </source>
</evidence>
<dbReference type="InterPro" id="IPR039008">
    <property type="entry name" value="IF_rod_dom"/>
</dbReference>
<evidence type="ECO:0000256" key="2">
    <source>
        <dbReference type="ARBA" id="ARBA00022754"/>
    </source>
</evidence>
<proteinExistence type="predicted"/>
<evidence type="ECO:0000256" key="3">
    <source>
        <dbReference type="ARBA" id="ARBA00022837"/>
    </source>
</evidence>
<dbReference type="OrthoDB" id="186625at2759"/>
<dbReference type="SUPFAM" id="SSF64593">
    <property type="entry name" value="Intermediate filament protein, coiled coil region"/>
    <property type="match status" value="1"/>
</dbReference>
<dbReference type="InterPro" id="IPR018247">
    <property type="entry name" value="EF_Hand_1_Ca_BS"/>
</dbReference>
<dbReference type="PANTHER" id="PTHR23048:SF0">
    <property type="entry name" value="CALMODULIN LIKE 3"/>
    <property type="match status" value="1"/>
</dbReference>
<dbReference type="GO" id="GO:0005509">
    <property type="term" value="F:calcium ion binding"/>
    <property type="evidence" value="ECO:0007669"/>
    <property type="project" value="InterPro"/>
</dbReference>
<organism evidence="7 8">
    <name type="scientific">Brachionus plicatilis</name>
    <name type="common">Marine rotifer</name>
    <name type="synonym">Brachionus muelleri</name>
    <dbReference type="NCBI Taxonomy" id="10195"/>
    <lineage>
        <taxon>Eukaryota</taxon>
        <taxon>Metazoa</taxon>
        <taxon>Spiralia</taxon>
        <taxon>Gnathifera</taxon>
        <taxon>Rotifera</taxon>
        <taxon>Eurotatoria</taxon>
        <taxon>Monogononta</taxon>
        <taxon>Pseudotrocha</taxon>
        <taxon>Ploima</taxon>
        <taxon>Brachionidae</taxon>
        <taxon>Brachionus</taxon>
    </lineage>
</organism>
<evidence type="ECO:0000256" key="1">
    <source>
        <dbReference type="ARBA" id="ARBA00022737"/>
    </source>
</evidence>
<accession>A0A3M7RQP2</accession>
<evidence type="ECO:0000259" key="6">
    <source>
        <dbReference type="PROSITE" id="PS50222"/>
    </source>
</evidence>
<evidence type="ECO:0000313" key="8">
    <source>
        <dbReference type="Proteomes" id="UP000276133"/>
    </source>
</evidence>
<dbReference type="InterPro" id="IPR002048">
    <property type="entry name" value="EF_hand_dom"/>
</dbReference>
<sequence>MANFAAQSLRAAASLVTASKPEVESFTAMEQYTKNAVLKLKNSNMTEKNELKKLNAQLHNYLENVRALEALNKHLISEVDRAKGFHFPTLANKNSADQEVQRVRVKLETESYDCVKHQTRILESEGLINELNQRIKFFQTESEAQRQKIGALQNQLDAFKEQRESLVRSALVAEDDIAREQGKHLKAEKDLDNLRSSLKDNRLKNKGLEFEIQTLLDELSFRKAVYNEEITELRSKPEGTILNPVDLSNFYKNELITAVKQIRSDFKHLSEQQIKDYKEHKENELSVVVQAAEYEKVMAERAKSKLEASIDLEHFNVSELHSSLNSSKSEISVVNQRNNDLVKRLSSLENGLMDIKLKNKEKLERLQNEIDKLILENDSYANDIEYWDTVTRTKLESEIQTYRSILNCQIKLMQNSNLSYETYLNKTSTTTASSTESESINILRQVFNYFDADKSGTINVSEIDRILERLNVRLSRDAYQKLMRQVDRNGSRDLDFNEFCRLMLPVFTGKFDDDDLWYAFKKFDLDGSGYITVGELKKILANIGQHFSEYEIETMIRKVDSNFDGKLSYQEFCRLMKSPAFK</sequence>
<feature type="coiled-coil region" evidence="5">
    <location>
        <begin position="356"/>
        <end position="383"/>
    </location>
</feature>
<comment type="caution">
    <text evidence="7">The sequence shown here is derived from an EMBL/GenBank/DDBJ whole genome shotgun (WGS) entry which is preliminary data.</text>
</comment>
<dbReference type="CDD" id="cd15898">
    <property type="entry name" value="EFh_PI-PLC"/>
    <property type="match status" value="1"/>
</dbReference>
<dbReference type="Gene3D" id="1.20.5.1160">
    <property type="entry name" value="Vasodilator-stimulated phosphoprotein"/>
    <property type="match status" value="1"/>
</dbReference>
<dbReference type="AlphaFoldDB" id="A0A3M7RQP2"/>
<dbReference type="CDD" id="cd00051">
    <property type="entry name" value="EFh"/>
    <property type="match status" value="1"/>
</dbReference>
<keyword evidence="1" id="KW-0677">Repeat</keyword>
<dbReference type="Proteomes" id="UP000276133">
    <property type="component" value="Unassembled WGS sequence"/>
</dbReference>
<dbReference type="SUPFAM" id="SSF47473">
    <property type="entry name" value="EF-hand"/>
    <property type="match status" value="1"/>
</dbReference>
<dbReference type="STRING" id="10195.A0A3M7RQP2"/>
<feature type="domain" description="EF-hand" evidence="6">
    <location>
        <begin position="474"/>
        <end position="509"/>
    </location>
</feature>
<dbReference type="InterPro" id="IPR050230">
    <property type="entry name" value="CALM/Myosin/TropC-like"/>
</dbReference>